<dbReference type="InterPro" id="IPR036047">
    <property type="entry name" value="F-box-like_dom_sf"/>
</dbReference>
<dbReference type="NCBIfam" id="TIGR01640">
    <property type="entry name" value="F_box_assoc_1"/>
    <property type="match status" value="1"/>
</dbReference>
<dbReference type="OrthoDB" id="1245528at2759"/>
<dbReference type="InterPro" id="IPR013187">
    <property type="entry name" value="F-box-assoc_dom_typ3"/>
</dbReference>
<feature type="domain" description="F-box" evidence="1">
    <location>
        <begin position="21"/>
        <end position="67"/>
    </location>
</feature>
<dbReference type="Pfam" id="PF08268">
    <property type="entry name" value="FBA_3"/>
    <property type="match status" value="1"/>
</dbReference>
<sequence>MESTIGISNRLSKGEKYSPGNLQPISLPMEVIIEILNRVAVKDVLRFKCVSKELNHLIGDRYFVQKHLDHSPSGIFPVGKQSFTFLYSYHGLILEMHEHSKQFRIRNPAMRQVFYIPKPHKRSRVLRFGFAPTLGFYKWLSVYGSHATGKGYGGIQILVLGTEDKPSWKHVDSTHLESFDKNDLIQVWTVEGVVHIAKINKIQSRDHEVMSFDLDTESFRGHKLVPRSVFPDGSVVSFALGSVALANDELHVLGLNDCQEGKFYGTKTTIPLPFLKENLEMRRKLTVRSISLHGQKNWFGWEDCSAFIYYVREKRKGPEACVGRNGKRTSDAYRSSLVTFKGMRPQPLEES</sequence>
<reference evidence="2" key="1">
    <citation type="submission" date="2022-02" db="EMBL/GenBank/DDBJ databases">
        <authorList>
            <person name="Henning P.M."/>
            <person name="McCubbin A.G."/>
            <person name="Shore J.S."/>
        </authorList>
    </citation>
    <scope>NUCLEOTIDE SEQUENCE</scope>
    <source>
        <strain evidence="2">F60SS</strain>
        <tissue evidence="2">Leaves</tissue>
    </source>
</reference>
<dbReference type="Proteomes" id="UP001141552">
    <property type="component" value="Unassembled WGS sequence"/>
</dbReference>
<dbReference type="Pfam" id="PF00646">
    <property type="entry name" value="F-box"/>
    <property type="match status" value="1"/>
</dbReference>
<evidence type="ECO:0000259" key="1">
    <source>
        <dbReference type="PROSITE" id="PS50181"/>
    </source>
</evidence>
<reference evidence="2" key="2">
    <citation type="journal article" date="2023" name="Plants (Basel)">
        <title>Annotation of the Turnera subulata (Passifloraceae) Draft Genome Reveals the S-Locus Evolved after the Divergence of Turneroideae from Passifloroideae in a Stepwise Manner.</title>
        <authorList>
            <person name="Henning P.M."/>
            <person name="Roalson E.H."/>
            <person name="Mir W."/>
            <person name="McCubbin A.G."/>
            <person name="Shore J.S."/>
        </authorList>
    </citation>
    <scope>NUCLEOTIDE SEQUENCE</scope>
    <source>
        <strain evidence="2">F60SS</strain>
    </source>
</reference>
<keyword evidence="3" id="KW-1185">Reference proteome</keyword>
<dbReference type="InterPro" id="IPR017451">
    <property type="entry name" value="F-box-assoc_interact_dom"/>
</dbReference>
<evidence type="ECO:0000313" key="3">
    <source>
        <dbReference type="Proteomes" id="UP001141552"/>
    </source>
</evidence>
<dbReference type="PANTHER" id="PTHR31111">
    <property type="entry name" value="BNAA05G37150D PROTEIN-RELATED"/>
    <property type="match status" value="1"/>
</dbReference>
<comment type="caution">
    <text evidence="2">The sequence shown here is derived from an EMBL/GenBank/DDBJ whole genome shotgun (WGS) entry which is preliminary data.</text>
</comment>
<dbReference type="SMART" id="SM00256">
    <property type="entry name" value="FBOX"/>
    <property type="match status" value="1"/>
</dbReference>
<protein>
    <recommendedName>
        <fullName evidence="1">F-box domain-containing protein</fullName>
    </recommendedName>
</protein>
<organism evidence="2 3">
    <name type="scientific">Turnera subulata</name>
    <dbReference type="NCBI Taxonomy" id="218843"/>
    <lineage>
        <taxon>Eukaryota</taxon>
        <taxon>Viridiplantae</taxon>
        <taxon>Streptophyta</taxon>
        <taxon>Embryophyta</taxon>
        <taxon>Tracheophyta</taxon>
        <taxon>Spermatophyta</taxon>
        <taxon>Magnoliopsida</taxon>
        <taxon>eudicotyledons</taxon>
        <taxon>Gunneridae</taxon>
        <taxon>Pentapetalae</taxon>
        <taxon>rosids</taxon>
        <taxon>fabids</taxon>
        <taxon>Malpighiales</taxon>
        <taxon>Passifloraceae</taxon>
        <taxon>Turnera</taxon>
    </lineage>
</organism>
<name>A0A9Q0EYQ3_9ROSI</name>
<dbReference type="SUPFAM" id="SSF81383">
    <property type="entry name" value="F-box domain"/>
    <property type="match status" value="1"/>
</dbReference>
<gene>
    <name evidence="2" type="ORF">Tsubulata_030100</name>
</gene>
<dbReference type="AlphaFoldDB" id="A0A9Q0EYQ3"/>
<dbReference type="PANTHER" id="PTHR31111:SF125">
    <property type="entry name" value="F-BOX PROTEIN CPR30-LIKE"/>
    <property type="match status" value="1"/>
</dbReference>
<dbReference type="EMBL" id="JAKUCV010007768">
    <property type="protein sequence ID" value="KAJ4822064.1"/>
    <property type="molecule type" value="Genomic_DNA"/>
</dbReference>
<dbReference type="InterPro" id="IPR001810">
    <property type="entry name" value="F-box_dom"/>
</dbReference>
<dbReference type="PROSITE" id="PS50181">
    <property type="entry name" value="FBOX"/>
    <property type="match status" value="1"/>
</dbReference>
<evidence type="ECO:0000313" key="2">
    <source>
        <dbReference type="EMBL" id="KAJ4822064.1"/>
    </source>
</evidence>
<proteinExistence type="predicted"/>
<accession>A0A9Q0EYQ3</accession>